<gene>
    <name evidence="3" type="ORF">SAMN05444372_102176</name>
</gene>
<dbReference type="STRING" id="229205.SAMN05444372_102176"/>
<dbReference type="PROSITE" id="PS51257">
    <property type="entry name" value="PROKAR_LIPOPROTEIN"/>
    <property type="match status" value="1"/>
</dbReference>
<feature type="domain" description="Putative auto-transporter adhesin head GIN" evidence="2">
    <location>
        <begin position="50"/>
        <end position="230"/>
    </location>
</feature>
<accession>A0A1M5GVW5</accession>
<feature type="chain" id="PRO_5013382040" evidence="1">
    <location>
        <begin position="28"/>
        <end position="246"/>
    </location>
</feature>
<keyword evidence="4" id="KW-1185">Reference proteome</keyword>
<proteinExistence type="predicted"/>
<protein>
    <submittedName>
        <fullName evidence="3">Putative auto-transporter adhesin, head GIN domain</fullName>
    </submittedName>
</protein>
<evidence type="ECO:0000313" key="4">
    <source>
        <dbReference type="Proteomes" id="UP000184020"/>
    </source>
</evidence>
<dbReference type="InterPro" id="IPR021255">
    <property type="entry name" value="DUF2807"/>
</dbReference>
<feature type="signal peptide" evidence="1">
    <location>
        <begin position="1"/>
        <end position="27"/>
    </location>
</feature>
<dbReference type="OrthoDB" id="1422484at2"/>
<dbReference type="Gene3D" id="2.160.20.120">
    <property type="match status" value="1"/>
</dbReference>
<dbReference type="EMBL" id="FQWF01000002">
    <property type="protein sequence ID" value="SHG07871.1"/>
    <property type="molecule type" value="Genomic_DNA"/>
</dbReference>
<organism evidence="3 4">
    <name type="scientific">Flavobacterium micromati</name>
    <dbReference type="NCBI Taxonomy" id="229205"/>
    <lineage>
        <taxon>Bacteria</taxon>
        <taxon>Pseudomonadati</taxon>
        <taxon>Bacteroidota</taxon>
        <taxon>Flavobacteriia</taxon>
        <taxon>Flavobacteriales</taxon>
        <taxon>Flavobacteriaceae</taxon>
        <taxon>Flavobacterium</taxon>
    </lineage>
</organism>
<reference evidence="4" key="1">
    <citation type="submission" date="2016-11" db="EMBL/GenBank/DDBJ databases">
        <authorList>
            <person name="Varghese N."/>
            <person name="Submissions S."/>
        </authorList>
    </citation>
    <scope>NUCLEOTIDE SEQUENCE [LARGE SCALE GENOMIC DNA]</scope>
    <source>
        <strain evidence="4">DSM 17659</strain>
    </source>
</reference>
<dbReference type="AlphaFoldDB" id="A0A1M5GVW5"/>
<evidence type="ECO:0000313" key="3">
    <source>
        <dbReference type="EMBL" id="SHG07871.1"/>
    </source>
</evidence>
<evidence type="ECO:0000259" key="2">
    <source>
        <dbReference type="Pfam" id="PF10988"/>
    </source>
</evidence>
<evidence type="ECO:0000256" key="1">
    <source>
        <dbReference type="SAM" id="SignalP"/>
    </source>
</evidence>
<dbReference type="Pfam" id="PF10988">
    <property type="entry name" value="DUF2807"/>
    <property type="match status" value="1"/>
</dbReference>
<sequence>MLKIITMITKFILVALTALLFSSCNHSVNWNTIEGSGNVTTEKRTIEGKFTNVEVNNGIDLTIEQSQTTEIIVEADDNLQEHITTTIENGTLIISCDKNSLIDLTSKKVTVKMPIIEALEATSSSTISSANTLMGENITIHSSSGATIEIDLEADTIICDSSSGSDITINGKALELKTTASSGSDIKAINLLANNVTADVSSGASISVHAIVNLNAQASSGGDIKYAVEPKKTVKYVSSGGSIKKG</sequence>
<dbReference type="Proteomes" id="UP000184020">
    <property type="component" value="Unassembled WGS sequence"/>
</dbReference>
<keyword evidence="1" id="KW-0732">Signal</keyword>
<name>A0A1M5GVW5_9FLAO</name>